<dbReference type="InterPro" id="IPR000387">
    <property type="entry name" value="Tyr_Pase_dom"/>
</dbReference>
<evidence type="ECO:0000313" key="3">
    <source>
        <dbReference type="EMBL" id="WBP86623.1"/>
    </source>
</evidence>
<comment type="similarity">
    <text evidence="1">Belongs to the protein-tyrosine phosphatase family.</text>
</comment>
<accession>A0ABY7Q1S0</accession>
<feature type="domain" description="Tyrosine specific protein phosphatases" evidence="2">
    <location>
        <begin position="109"/>
        <end position="147"/>
    </location>
</feature>
<reference evidence="4" key="1">
    <citation type="submission" date="2022-12" db="EMBL/GenBank/DDBJ databases">
        <authorList>
            <person name="Mo P."/>
        </authorList>
    </citation>
    <scope>NUCLEOTIDE SEQUENCE [LARGE SCALE GENOMIC DNA]</scope>
    <source>
        <strain evidence="4">HUAS 3-15</strain>
    </source>
</reference>
<protein>
    <submittedName>
        <fullName evidence="3">Tyrosine-protein phosphatase</fullName>
    </submittedName>
</protein>
<dbReference type="Pfam" id="PF13350">
    <property type="entry name" value="Y_phosphatase3"/>
    <property type="match status" value="1"/>
</dbReference>
<dbReference type="Proteomes" id="UP001212821">
    <property type="component" value="Chromosome"/>
</dbReference>
<dbReference type="InterPro" id="IPR016130">
    <property type="entry name" value="Tyr_Pase_AS"/>
</dbReference>
<dbReference type="EMBL" id="CP115450">
    <property type="protein sequence ID" value="WBP86623.1"/>
    <property type="molecule type" value="Genomic_DNA"/>
</dbReference>
<dbReference type="RefSeq" id="WP_270143411.1">
    <property type="nucleotide sequence ID" value="NZ_CP115450.1"/>
</dbReference>
<dbReference type="Gene3D" id="3.90.190.10">
    <property type="entry name" value="Protein tyrosine phosphatase superfamily"/>
    <property type="match status" value="1"/>
</dbReference>
<dbReference type="PROSITE" id="PS00383">
    <property type="entry name" value="TYR_PHOSPHATASE_1"/>
    <property type="match status" value="1"/>
</dbReference>
<organism evidence="3 4">
    <name type="scientific">Kitasatospora cathayae</name>
    <dbReference type="NCBI Taxonomy" id="3004092"/>
    <lineage>
        <taxon>Bacteria</taxon>
        <taxon>Bacillati</taxon>
        <taxon>Actinomycetota</taxon>
        <taxon>Actinomycetes</taxon>
        <taxon>Kitasatosporales</taxon>
        <taxon>Streptomycetaceae</taxon>
        <taxon>Kitasatospora</taxon>
    </lineage>
</organism>
<gene>
    <name evidence="3" type="ORF">O1G21_12735</name>
</gene>
<dbReference type="InterPro" id="IPR029021">
    <property type="entry name" value="Prot-tyrosine_phosphatase-like"/>
</dbReference>
<dbReference type="PANTHER" id="PTHR31126">
    <property type="entry name" value="TYROSINE-PROTEIN PHOSPHATASE"/>
    <property type="match status" value="1"/>
</dbReference>
<dbReference type="SUPFAM" id="SSF52799">
    <property type="entry name" value="(Phosphotyrosine protein) phosphatases II"/>
    <property type="match status" value="1"/>
</dbReference>
<evidence type="ECO:0000313" key="4">
    <source>
        <dbReference type="Proteomes" id="UP001212821"/>
    </source>
</evidence>
<evidence type="ECO:0000256" key="1">
    <source>
        <dbReference type="ARBA" id="ARBA00009580"/>
    </source>
</evidence>
<dbReference type="PROSITE" id="PS50056">
    <property type="entry name" value="TYR_PHOSPHATASE_2"/>
    <property type="match status" value="1"/>
</dbReference>
<dbReference type="PANTHER" id="PTHR31126:SF1">
    <property type="entry name" value="TYROSINE SPECIFIC PROTEIN PHOSPHATASES DOMAIN-CONTAINING PROTEIN"/>
    <property type="match status" value="1"/>
</dbReference>
<proteinExistence type="inferred from homology"/>
<keyword evidence="4" id="KW-1185">Reference proteome</keyword>
<name>A0ABY7Q1S0_9ACTN</name>
<sequence>MSLVNFRDSAVLSDPEGLRIRPGVLYRSAQPYPAADEEIVAQLRSCDIRTVVDLRDPRETRPADWAAAEAAGIAVVAAPVNPATDALTAHMATMTTAADLGEFYLLLAESAPEAVAVAVEATIRPGAVLLHCAAGKDRTGLLTALLLDLLGVPAERIVADYARTADALPQIFANLAERHRTALNDQGTASRVTDSEGRHLTIPAPLLQAPAEAMSVFLDRIRTRHGGASSFLPACGVPAATLGAFRAKAAATAA</sequence>
<evidence type="ECO:0000259" key="2">
    <source>
        <dbReference type="PROSITE" id="PS50056"/>
    </source>
</evidence>
<dbReference type="InterPro" id="IPR026893">
    <property type="entry name" value="Tyr/Ser_Pase_IphP-type"/>
</dbReference>